<keyword evidence="1" id="KW-0812">Transmembrane</keyword>
<feature type="transmembrane region" description="Helical" evidence="1">
    <location>
        <begin position="181"/>
        <end position="201"/>
    </location>
</feature>
<proteinExistence type="predicted"/>
<feature type="transmembrane region" description="Helical" evidence="1">
    <location>
        <begin position="237"/>
        <end position="254"/>
    </location>
</feature>
<name>A0A1G1VNF8_9BACT</name>
<dbReference type="InterPro" id="IPR025840">
    <property type="entry name" value="7TM_transglut"/>
</dbReference>
<evidence type="ECO:0000313" key="4">
    <source>
        <dbReference type="Proteomes" id="UP000179069"/>
    </source>
</evidence>
<dbReference type="Proteomes" id="UP000179069">
    <property type="component" value="Unassembled WGS sequence"/>
</dbReference>
<keyword evidence="1" id="KW-0472">Membrane</keyword>
<sequence>MKRFIWFLGALITLLVLPLIPVSAAEESVEAPIATESTAATGSSEGSVLPTVSVIGKTDLTEPTGLARGKLEQYLLSKDPGPLSITNFLQHALRRAVALGVPANTLVLVLLFPLVGAVIAAARHLIGLRGFGLFTTAALSIAFLATGFTVGMLLFVIIILVASLGRVFIGSLKLQYLPRIALLLWFVSLGIFALLAISPYLGLNELVTISIFPILLLVLFVETYIGSRIGVGLRRALELTIETIILAVICYLVLSLESLQRFAVLNPELTVASVAVFDIFLGKYVGLRLLEYWRFRELFGRGD</sequence>
<evidence type="ECO:0000313" key="3">
    <source>
        <dbReference type="EMBL" id="OGY16932.1"/>
    </source>
</evidence>
<organism evidence="3 4">
    <name type="scientific">Candidatus Chisholmbacteria bacterium RIFCSPHIGHO2_01_FULL_49_18</name>
    <dbReference type="NCBI Taxonomy" id="1797590"/>
    <lineage>
        <taxon>Bacteria</taxon>
        <taxon>Candidatus Chisholmiibacteriota</taxon>
    </lineage>
</organism>
<dbReference type="EMBL" id="MHCI01000008">
    <property type="protein sequence ID" value="OGY16932.1"/>
    <property type="molecule type" value="Genomic_DNA"/>
</dbReference>
<dbReference type="AlphaFoldDB" id="A0A1G1VNF8"/>
<feature type="transmembrane region" description="Helical" evidence="1">
    <location>
        <begin position="126"/>
        <end position="145"/>
    </location>
</feature>
<evidence type="ECO:0000259" key="2">
    <source>
        <dbReference type="Pfam" id="PF14402"/>
    </source>
</evidence>
<feature type="transmembrane region" description="Helical" evidence="1">
    <location>
        <begin position="207"/>
        <end position="225"/>
    </location>
</feature>
<dbReference type="Pfam" id="PF14402">
    <property type="entry name" value="7TM_transglut"/>
    <property type="match status" value="1"/>
</dbReference>
<keyword evidence="1" id="KW-1133">Transmembrane helix</keyword>
<reference evidence="3 4" key="1">
    <citation type="journal article" date="2016" name="Nat. Commun.">
        <title>Thousands of microbial genomes shed light on interconnected biogeochemical processes in an aquifer system.</title>
        <authorList>
            <person name="Anantharaman K."/>
            <person name="Brown C.T."/>
            <person name="Hug L.A."/>
            <person name="Sharon I."/>
            <person name="Castelle C.J."/>
            <person name="Probst A.J."/>
            <person name="Thomas B.C."/>
            <person name="Singh A."/>
            <person name="Wilkins M.J."/>
            <person name="Karaoz U."/>
            <person name="Brodie E.L."/>
            <person name="Williams K.H."/>
            <person name="Hubbard S.S."/>
            <person name="Banfield J.F."/>
        </authorList>
    </citation>
    <scope>NUCLEOTIDE SEQUENCE [LARGE SCALE GENOMIC DNA]</scope>
</reference>
<comment type="caution">
    <text evidence="3">The sequence shown here is derived from an EMBL/GenBank/DDBJ whole genome shotgun (WGS) entry which is preliminary data.</text>
</comment>
<feature type="transmembrane region" description="Helical" evidence="1">
    <location>
        <begin position="151"/>
        <end position="169"/>
    </location>
</feature>
<feature type="transmembrane region" description="Helical" evidence="1">
    <location>
        <begin position="269"/>
        <end position="287"/>
    </location>
</feature>
<gene>
    <name evidence="3" type="ORF">A2785_02235</name>
</gene>
<evidence type="ECO:0000256" key="1">
    <source>
        <dbReference type="SAM" id="Phobius"/>
    </source>
</evidence>
<accession>A0A1G1VNF8</accession>
<feature type="transmembrane region" description="Helical" evidence="1">
    <location>
        <begin position="96"/>
        <end position="119"/>
    </location>
</feature>
<feature type="domain" description="7 transmembrane helices usually fused to an inactive transglutaminase" evidence="2">
    <location>
        <begin position="106"/>
        <end position="298"/>
    </location>
</feature>
<protein>
    <recommendedName>
        <fullName evidence="2">7 transmembrane helices usually fused to an inactive transglutaminase domain-containing protein</fullName>
    </recommendedName>
</protein>